<dbReference type="EMBL" id="PGFF01000001">
    <property type="protein sequence ID" value="PJJ70773.1"/>
    <property type="molecule type" value="Genomic_DNA"/>
</dbReference>
<proteinExistence type="predicted"/>
<dbReference type="Proteomes" id="UP000228758">
    <property type="component" value="Unassembled WGS sequence"/>
</dbReference>
<dbReference type="PROSITE" id="PS51729">
    <property type="entry name" value="GNAT_YJDJ"/>
    <property type="match status" value="1"/>
</dbReference>
<name>A0A2M9CFT1_9MICO</name>
<dbReference type="OrthoDB" id="5405911at2"/>
<gene>
    <name evidence="2" type="ORF">CLV46_0299</name>
</gene>
<feature type="domain" description="N-acetyltransferase" evidence="1">
    <location>
        <begin position="4"/>
        <end position="91"/>
    </location>
</feature>
<dbReference type="InterPro" id="IPR031165">
    <property type="entry name" value="GNAT_YJDJ"/>
</dbReference>
<reference evidence="2 3" key="1">
    <citation type="submission" date="2017-11" db="EMBL/GenBank/DDBJ databases">
        <title>Genomic Encyclopedia of Archaeal and Bacterial Type Strains, Phase II (KMG-II): From Individual Species to Whole Genera.</title>
        <authorList>
            <person name="Goeker M."/>
        </authorList>
    </citation>
    <scope>NUCLEOTIDE SEQUENCE [LARGE SCALE GENOMIC DNA]</scope>
    <source>
        <strain evidence="2 3">DSM 27393</strain>
    </source>
</reference>
<protein>
    <recommendedName>
        <fullName evidence="1">N-acetyltransferase domain-containing protein</fullName>
    </recommendedName>
</protein>
<dbReference type="PANTHER" id="PTHR31435">
    <property type="entry name" value="PROTEIN NATD1"/>
    <property type="match status" value="1"/>
</dbReference>
<keyword evidence="3" id="KW-1185">Reference proteome</keyword>
<dbReference type="Gene3D" id="3.40.630.30">
    <property type="match status" value="1"/>
</dbReference>
<dbReference type="InterPro" id="IPR016181">
    <property type="entry name" value="Acyl_CoA_acyltransferase"/>
</dbReference>
<accession>A0A2M9CFT1</accession>
<evidence type="ECO:0000313" key="2">
    <source>
        <dbReference type="EMBL" id="PJJ70773.1"/>
    </source>
</evidence>
<organism evidence="2 3">
    <name type="scientific">Diaminobutyricimonas aerilata</name>
    <dbReference type="NCBI Taxonomy" id="1162967"/>
    <lineage>
        <taxon>Bacteria</taxon>
        <taxon>Bacillati</taxon>
        <taxon>Actinomycetota</taxon>
        <taxon>Actinomycetes</taxon>
        <taxon>Micrococcales</taxon>
        <taxon>Microbacteriaceae</taxon>
        <taxon>Diaminobutyricimonas</taxon>
    </lineage>
</organism>
<dbReference type="AlphaFoldDB" id="A0A2M9CFT1"/>
<sequence length="92" mass="10440">MKVEHQPDAERYALLDGDEVVGIADYEIDGDDIRIHHTEVPQHRRNAGLGGKLVQGTLDLIRTDTSYRVVPACPFVARFVRDHPEYADLTKR</sequence>
<dbReference type="InterPro" id="IPR045057">
    <property type="entry name" value="Gcn5-rel_NAT"/>
</dbReference>
<dbReference type="PANTHER" id="PTHR31435:SF10">
    <property type="entry name" value="BSR4717 PROTEIN"/>
    <property type="match status" value="1"/>
</dbReference>
<dbReference type="Pfam" id="PF14542">
    <property type="entry name" value="Acetyltransf_CG"/>
    <property type="match status" value="1"/>
</dbReference>
<comment type="caution">
    <text evidence="2">The sequence shown here is derived from an EMBL/GenBank/DDBJ whole genome shotgun (WGS) entry which is preliminary data.</text>
</comment>
<dbReference type="SUPFAM" id="SSF55729">
    <property type="entry name" value="Acyl-CoA N-acyltransferases (Nat)"/>
    <property type="match status" value="1"/>
</dbReference>
<dbReference type="RefSeq" id="WP_100363160.1">
    <property type="nucleotide sequence ID" value="NZ_PGFF01000001.1"/>
</dbReference>
<evidence type="ECO:0000313" key="3">
    <source>
        <dbReference type="Proteomes" id="UP000228758"/>
    </source>
</evidence>
<evidence type="ECO:0000259" key="1">
    <source>
        <dbReference type="PROSITE" id="PS51729"/>
    </source>
</evidence>